<feature type="region of interest" description="Disordered" evidence="1">
    <location>
        <begin position="1"/>
        <end position="22"/>
    </location>
</feature>
<dbReference type="InterPro" id="IPR020357">
    <property type="entry name" value="Tscrpt_reg_CaiF/GrlA"/>
</dbReference>
<evidence type="ECO:0000313" key="2">
    <source>
        <dbReference type="EMBL" id="MTH46058.1"/>
    </source>
</evidence>
<dbReference type="EMBL" id="WMJZ01000007">
    <property type="protein sequence ID" value="MTH46058.1"/>
    <property type="molecule type" value="Genomic_DNA"/>
</dbReference>
<proteinExistence type="predicted"/>
<dbReference type="OrthoDB" id="6631123at2"/>
<evidence type="ECO:0000256" key="1">
    <source>
        <dbReference type="SAM" id="MobiDB-lite"/>
    </source>
</evidence>
<accession>A0A6L6IK21</accession>
<protein>
    <submittedName>
        <fullName evidence="2">CaiF/GrlA family transcriptional regulator</fullName>
    </submittedName>
</protein>
<keyword evidence="3" id="KW-1185">Reference proteome</keyword>
<dbReference type="AlphaFoldDB" id="A0A6L6IK21"/>
<dbReference type="GO" id="GO:0006351">
    <property type="term" value="P:DNA-templated transcription"/>
    <property type="evidence" value="ECO:0007669"/>
    <property type="project" value="InterPro"/>
</dbReference>
<comment type="caution">
    <text evidence="2">The sequence shown here is derived from an EMBL/GenBank/DDBJ whole genome shotgun (WGS) entry which is preliminary data.</text>
</comment>
<dbReference type="Pfam" id="PF07180">
    <property type="entry name" value="CaiF_GrlA"/>
    <property type="match status" value="1"/>
</dbReference>
<reference evidence="2 3" key="1">
    <citation type="submission" date="2019-11" db="EMBL/GenBank/DDBJ databases">
        <title>Escherichia alba sp. nov. isolated from the gut of plastic-eating superworms Zophobas atratus.</title>
        <authorList>
            <person name="Yang Y."/>
        </authorList>
    </citation>
    <scope>NUCLEOTIDE SEQUENCE [LARGE SCALE GENOMIC DNA]</scope>
    <source>
        <strain evidence="3">BIT-B35</strain>
    </source>
</reference>
<dbReference type="RefSeq" id="WP_155107699.1">
    <property type="nucleotide sequence ID" value="NZ_WMJZ01000007.1"/>
</dbReference>
<dbReference type="Proteomes" id="UP000477739">
    <property type="component" value="Unassembled WGS sequence"/>
</dbReference>
<organism evidence="2 3">
    <name type="scientific">Intestinirhabdus alba</name>
    <dbReference type="NCBI Taxonomy" id="2899544"/>
    <lineage>
        <taxon>Bacteria</taxon>
        <taxon>Pseudomonadati</taxon>
        <taxon>Pseudomonadota</taxon>
        <taxon>Gammaproteobacteria</taxon>
        <taxon>Enterobacterales</taxon>
        <taxon>Enterobacteriaceae</taxon>
        <taxon>Intestinirhabdus</taxon>
    </lineage>
</organism>
<gene>
    <name evidence="2" type="ORF">GJV78_07290</name>
</gene>
<sequence>MNKQSLTDIRSGKQNNHEDFSVPPEISHLGDLPLYRAVAWWGLLRGSAFSRGDVSEAFHIDLRRASGILHYICHRNEGNDITFEVRRIPIRGGRSQLMMRILAVSDKSPADGKRVGRKPGKKKDDRDRLLSRWLLSRPKSGDIVSIAAWKAACPVDYAMLSEEHEEKTEFLDSDALRS</sequence>
<dbReference type="InterPro" id="IPR036388">
    <property type="entry name" value="WH-like_DNA-bd_sf"/>
</dbReference>
<feature type="compositionally biased region" description="Polar residues" evidence="1">
    <location>
        <begin position="1"/>
        <end position="14"/>
    </location>
</feature>
<dbReference type="Gene3D" id="1.10.10.10">
    <property type="entry name" value="Winged helix-like DNA-binding domain superfamily/Winged helix DNA-binding domain"/>
    <property type="match status" value="1"/>
</dbReference>
<evidence type="ECO:0000313" key="3">
    <source>
        <dbReference type="Proteomes" id="UP000477739"/>
    </source>
</evidence>
<name>A0A6L6IK21_9ENTR</name>